<dbReference type="EMBL" id="JH971430">
    <property type="protein sequence ID" value="EKM74695.1"/>
    <property type="molecule type" value="Genomic_DNA"/>
</dbReference>
<dbReference type="Gene3D" id="3.80.10.10">
    <property type="entry name" value="Ribonuclease Inhibitor"/>
    <property type="match status" value="1"/>
</dbReference>
<dbReference type="HOGENOM" id="CLU_044596_0_0_1"/>
<dbReference type="Proteomes" id="UP000008493">
    <property type="component" value="Unassembled WGS sequence"/>
</dbReference>
<organism evidence="1 2">
    <name type="scientific">Agaricus bisporus var. burnettii (strain JB137-S8 / ATCC MYA-4627 / FGSC 10392)</name>
    <name type="common">White button mushroom</name>
    <dbReference type="NCBI Taxonomy" id="597362"/>
    <lineage>
        <taxon>Eukaryota</taxon>
        <taxon>Fungi</taxon>
        <taxon>Dikarya</taxon>
        <taxon>Basidiomycota</taxon>
        <taxon>Agaricomycotina</taxon>
        <taxon>Agaricomycetes</taxon>
        <taxon>Agaricomycetidae</taxon>
        <taxon>Agaricales</taxon>
        <taxon>Agaricineae</taxon>
        <taxon>Agaricaceae</taxon>
        <taxon>Agaricus</taxon>
    </lineage>
</organism>
<dbReference type="KEGG" id="abp:AGABI1DRAFT132950"/>
<gene>
    <name evidence="1" type="ORF">AGABI1DRAFT_132950</name>
</gene>
<dbReference type="InParanoid" id="K5XJN5"/>
<name>K5XJN5_AGABU</name>
<accession>K5XJN5</accession>
<dbReference type="SUPFAM" id="SSF52047">
    <property type="entry name" value="RNI-like"/>
    <property type="match status" value="1"/>
</dbReference>
<keyword evidence="2" id="KW-1185">Reference proteome</keyword>
<evidence type="ECO:0000313" key="1">
    <source>
        <dbReference type="EMBL" id="EKM74695.1"/>
    </source>
</evidence>
<sequence>MYHTDNATLNLRPQWCPYCLQAKPSTTSATLSPSDAWEDVLDAEIEHTENLISRLLLERSRLCRKRNELRSPIYSLPPEILTLIFKFACPPFDFSQAYSLSSLELVELEYPPSPDIISVLTAVSARWHNVVLSTPSLWTLFVADNDEITIMGTILSRAGNLPVAASIYFPIDSIGRNFHPVVLASMSLREQASHIHMLHIRNASTTWLAEQIPSFVNLELLCLQSDDSIEDESVLIDSSCIRLVLKNYSCRFSLSCSKIEVLHLGRMPVDVCLEMLQNCTHLIEFRLRYPCNSRFEEIPLPSSPFTLPRLKLFEWMVDYERRVDRAMLQYIRMPALRTLVWNEEDIGFKTSSSLSTFFSHLPLTLSAVHIVQGSMIHSDLSIFSHVSKLPNVEHLFFRSCEDDFMDNVFSDLGSGKCLVRNQEIPVFPKLKLIRIDGLFGDIDQAKVFKTFQWSYSRPSGSLLGSPFRLEFSKNEVDWTPDFKEALMRMIKKGHKVELWENSKPVDWQWDEAIYISGLMPPRTSSVLSNEPP</sequence>
<dbReference type="InterPro" id="IPR032675">
    <property type="entry name" value="LRR_dom_sf"/>
</dbReference>
<reference evidence="2" key="1">
    <citation type="journal article" date="2012" name="Proc. Natl. Acad. Sci. U.S.A.">
        <title>Genome sequence of the button mushroom Agaricus bisporus reveals mechanisms governing adaptation to a humic-rich ecological niche.</title>
        <authorList>
            <person name="Morin E."/>
            <person name="Kohler A."/>
            <person name="Baker A.R."/>
            <person name="Foulongne-Oriol M."/>
            <person name="Lombard V."/>
            <person name="Nagy L.G."/>
            <person name="Ohm R.A."/>
            <person name="Patyshakuliyeva A."/>
            <person name="Brun A."/>
            <person name="Aerts A.L."/>
            <person name="Bailey A.M."/>
            <person name="Billette C."/>
            <person name="Coutinho P.M."/>
            <person name="Deakin G."/>
            <person name="Doddapaneni H."/>
            <person name="Floudas D."/>
            <person name="Grimwood J."/>
            <person name="Hilden K."/>
            <person name="Kuees U."/>
            <person name="LaButti K.M."/>
            <person name="Lapidus A."/>
            <person name="Lindquist E.A."/>
            <person name="Lucas S.M."/>
            <person name="Murat C."/>
            <person name="Riley R.W."/>
            <person name="Salamov A.A."/>
            <person name="Schmutz J."/>
            <person name="Subramanian V."/>
            <person name="Woesten H.A.B."/>
            <person name="Xu J."/>
            <person name="Eastwood D.C."/>
            <person name="Foster G.D."/>
            <person name="Sonnenberg A.S."/>
            <person name="Cullen D."/>
            <person name="de Vries R.P."/>
            <person name="Lundell T."/>
            <person name="Hibbett D.S."/>
            <person name="Henrissat B."/>
            <person name="Burton K.S."/>
            <person name="Kerrigan R.W."/>
            <person name="Challen M.P."/>
            <person name="Grigoriev I.V."/>
            <person name="Martin F."/>
        </authorList>
    </citation>
    <scope>NUCLEOTIDE SEQUENCE [LARGE SCALE GENOMIC DNA]</scope>
    <source>
        <strain evidence="2">JB137-S8 / ATCC MYA-4627 / FGSC 10392</strain>
    </source>
</reference>
<evidence type="ECO:0000313" key="2">
    <source>
        <dbReference type="Proteomes" id="UP000008493"/>
    </source>
</evidence>
<proteinExistence type="predicted"/>
<protein>
    <submittedName>
        <fullName evidence="1">Uncharacterized protein</fullName>
    </submittedName>
</protein>
<dbReference type="AlphaFoldDB" id="K5XJN5"/>
<dbReference type="OrthoDB" id="3365698at2759"/>
<dbReference type="GeneID" id="18827811"/>
<dbReference type="OMA" id="QASHIHM"/>
<dbReference type="RefSeq" id="XP_007334653.1">
    <property type="nucleotide sequence ID" value="XM_007334591.1"/>
</dbReference>